<feature type="transmembrane region" description="Helical" evidence="4">
    <location>
        <begin position="12"/>
        <end position="31"/>
    </location>
</feature>
<keyword evidence="4" id="KW-1133">Transmembrane helix</keyword>
<reference evidence="7" key="1">
    <citation type="submission" date="2022-11" db="EMBL/GenBank/DDBJ databases">
        <title>Alteromonas sp. nov., isolated from sea water of the Qingdao.</title>
        <authorList>
            <person name="Wang Q."/>
        </authorList>
    </citation>
    <scope>NUCLEOTIDE SEQUENCE</scope>
    <source>
        <strain evidence="7">ASW11-7</strain>
    </source>
</reference>
<proteinExistence type="predicted"/>
<evidence type="ECO:0000256" key="2">
    <source>
        <dbReference type="ARBA" id="ARBA00022827"/>
    </source>
</evidence>
<dbReference type="PROSITE" id="PS51384">
    <property type="entry name" value="FAD_FR"/>
    <property type="match status" value="1"/>
</dbReference>
<feature type="transmembrane region" description="Helical" evidence="4">
    <location>
        <begin position="204"/>
        <end position="226"/>
    </location>
</feature>
<feature type="domain" description="2Fe-2S ferredoxin-type" evidence="5">
    <location>
        <begin position="240"/>
        <end position="336"/>
    </location>
</feature>
<dbReference type="InterPro" id="IPR001041">
    <property type="entry name" value="2Fe-2S_ferredoxin-type"/>
</dbReference>
<dbReference type="PRINTS" id="PR00371">
    <property type="entry name" value="FPNCR"/>
</dbReference>
<dbReference type="PROSITE" id="PS51085">
    <property type="entry name" value="2FE2S_FER_2"/>
    <property type="match status" value="1"/>
</dbReference>
<dbReference type="InterPro" id="IPR001433">
    <property type="entry name" value="OxRdtase_FAD/NAD-bd"/>
</dbReference>
<keyword evidence="4" id="KW-0472">Membrane</keyword>
<dbReference type="Pfam" id="PF00111">
    <property type="entry name" value="Fer2"/>
    <property type="match status" value="1"/>
</dbReference>
<evidence type="ECO:0000259" key="6">
    <source>
        <dbReference type="PROSITE" id="PS51384"/>
    </source>
</evidence>
<keyword evidence="1" id="KW-0285">Flavoprotein</keyword>
<dbReference type="Gene3D" id="3.40.50.80">
    <property type="entry name" value="Nucleotide-binding domain of ferredoxin-NADP reductase (FNR) module"/>
    <property type="match status" value="1"/>
</dbReference>
<comment type="caution">
    <text evidence="7">The sequence shown here is derived from an EMBL/GenBank/DDBJ whole genome shotgun (WGS) entry which is preliminary data.</text>
</comment>
<keyword evidence="3" id="KW-0830">Ubiquinone</keyword>
<protein>
    <submittedName>
        <fullName evidence="7">2Fe-2S iron-sulfur cluster-binding protein</fullName>
    </submittedName>
</protein>
<evidence type="ECO:0000313" key="8">
    <source>
        <dbReference type="Proteomes" id="UP001142810"/>
    </source>
</evidence>
<dbReference type="SUPFAM" id="SSF63380">
    <property type="entry name" value="Riboflavin synthase domain-like"/>
    <property type="match status" value="1"/>
</dbReference>
<dbReference type="Proteomes" id="UP001142810">
    <property type="component" value="Unassembled WGS sequence"/>
</dbReference>
<evidence type="ECO:0000256" key="4">
    <source>
        <dbReference type="SAM" id="Phobius"/>
    </source>
</evidence>
<feature type="domain" description="FAD-binding FR-type" evidence="6">
    <location>
        <begin position="337"/>
        <end position="448"/>
    </location>
</feature>
<dbReference type="InterPro" id="IPR017927">
    <property type="entry name" value="FAD-bd_FR_type"/>
</dbReference>
<dbReference type="Gene3D" id="3.10.20.30">
    <property type="match status" value="1"/>
</dbReference>
<dbReference type="InterPro" id="IPR012675">
    <property type="entry name" value="Beta-grasp_dom_sf"/>
</dbReference>
<dbReference type="EMBL" id="JAPFRD010000013">
    <property type="protein sequence ID" value="MCW8109917.1"/>
    <property type="molecule type" value="Genomic_DNA"/>
</dbReference>
<evidence type="ECO:0000313" key="7">
    <source>
        <dbReference type="EMBL" id="MCW8109917.1"/>
    </source>
</evidence>
<dbReference type="PANTHER" id="PTHR43644">
    <property type="entry name" value="NA(+)-TRANSLOCATING NADH-QUINONE REDUCTASE SUBUNIT"/>
    <property type="match status" value="1"/>
</dbReference>
<name>A0ABT3PAW2_9ALTE</name>
<dbReference type="Pfam" id="PF00175">
    <property type="entry name" value="NAD_binding_1"/>
    <property type="match status" value="1"/>
</dbReference>
<keyword evidence="2" id="KW-0274">FAD</keyword>
<dbReference type="SUPFAM" id="SSF54292">
    <property type="entry name" value="2Fe-2S ferredoxin-like"/>
    <property type="match status" value="1"/>
</dbReference>
<accession>A0ABT3PAW2</accession>
<sequence length="586" mass="66037">MKFIKLSHKWVSLLVMVQMFIWLGSGLYFNLMDHHKAGGHTYRAHHPVMTSDRSFIPLAQLPHSDPIKGVGVIYLLNEPYYRISSVEPLYPHWEGQYQLFHAVTGEPVSIDQDFAARLAMASYSGPGAVSSASKLSPPISDLPKERNPVWQVNFSDDVNTSVYLRQQSGQIVAHVDDHRRLRDLLFMLHFMDYANEGSFNNIQIIILAMLTLWLALTGFIWTVNLFREGQLSLRLSKGAHQVTVDIVDGQQQQNLILSTDATLYDSLWQQDVLLPSSCGGGGTCGQCRIKAHNGVQITSADKEQLTPEQLRQGWRLACQHKAKHFTRIMVPQLQQPLPRHTLKLRSERFLSPVIKELTFEPVGDTVPPYQAGAHLRFEIPQPNGGQGKTYRHYSLATYSEDPKLVFNVRHHPSPNETVPPGIGSDYLCQLKPGDKVHTLGPIEGFAIDPNHSGTKVLLGAGSGMAPLKAMIQSLLADADCPPVYFYYGARSEEDLLYWEEFIALQTKHAHFHYYPVLSQPSSDWTGEVGYVQEAMFTSRHKIERFNEAQFYLCGPQSMMQQTIKRLTAHGISSQAIFFDNFGEPLK</sequence>
<evidence type="ECO:0000256" key="1">
    <source>
        <dbReference type="ARBA" id="ARBA00022630"/>
    </source>
</evidence>
<dbReference type="InterPro" id="IPR017938">
    <property type="entry name" value="Riboflavin_synthase-like_b-brl"/>
</dbReference>
<gene>
    <name evidence="7" type="ORF">OPS25_15525</name>
</gene>
<dbReference type="InterPro" id="IPR036010">
    <property type="entry name" value="2Fe-2S_ferredoxin-like_sf"/>
</dbReference>
<dbReference type="RefSeq" id="WP_265618799.1">
    <property type="nucleotide sequence ID" value="NZ_JAPFRD010000013.1"/>
</dbReference>
<evidence type="ECO:0000256" key="3">
    <source>
        <dbReference type="ARBA" id="ARBA00023075"/>
    </source>
</evidence>
<dbReference type="SUPFAM" id="SSF52343">
    <property type="entry name" value="Ferredoxin reductase-like, C-terminal NADP-linked domain"/>
    <property type="match status" value="1"/>
</dbReference>
<dbReference type="InterPro" id="IPR001709">
    <property type="entry name" value="Flavoprot_Pyr_Nucl_cyt_Rdtase"/>
</dbReference>
<dbReference type="PANTHER" id="PTHR43644:SF1">
    <property type="entry name" value="NAD(P)H-FLAVIN REDUCTASE"/>
    <property type="match status" value="1"/>
</dbReference>
<keyword evidence="4" id="KW-0812">Transmembrane</keyword>
<dbReference type="InterPro" id="IPR039261">
    <property type="entry name" value="FNR_nucleotide-bd"/>
</dbReference>
<keyword evidence="8" id="KW-1185">Reference proteome</keyword>
<evidence type="ECO:0000259" key="5">
    <source>
        <dbReference type="PROSITE" id="PS51085"/>
    </source>
</evidence>
<dbReference type="Gene3D" id="2.40.30.10">
    <property type="entry name" value="Translation factors"/>
    <property type="match status" value="1"/>
</dbReference>
<organism evidence="7 8">
    <name type="scientific">Alteromonas aquimaris</name>
    <dbReference type="NCBI Taxonomy" id="2998417"/>
    <lineage>
        <taxon>Bacteria</taxon>
        <taxon>Pseudomonadati</taxon>
        <taxon>Pseudomonadota</taxon>
        <taxon>Gammaproteobacteria</taxon>
        <taxon>Alteromonadales</taxon>
        <taxon>Alteromonadaceae</taxon>
        <taxon>Alteromonas/Salinimonas group</taxon>
        <taxon>Alteromonas</taxon>
    </lineage>
</organism>